<dbReference type="Gene3D" id="3.40.50.1820">
    <property type="entry name" value="alpha/beta hydrolase"/>
    <property type="match status" value="1"/>
</dbReference>
<dbReference type="SUPFAM" id="SSF53474">
    <property type="entry name" value="alpha/beta-Hydrolases"/>
    <property type="match status" value="1"/>
</dbReference>
<keyword evidence="2" id="KW-0378">Hydrolase</keyword>
<dbReference type="EMBL" id="JBHRTS010000007">
    <property type="protein sequence ID" value="MFC3195114.1"/>
    <property type="molecule type" value="Genomic_DNA"/>
</dbReference>
<protein>
    <submittedName>
        <fullName evidence="2">Alpha/beta fold hydrolase</fullName>
    </submittedName>
</protein>
<feature type="domain" description="AB hydrolase-1" evidence="1">
    <location>
        <begin position="48"/>
        <end position="238"/>
    </location>
</feature>
<evidence type="ECO:0000259" key="1">
    <source>
        <dbReference type="Pfam" id="PF12697"/>
    </source>
</evidence>
<name>A0ABV7JAW2_9GAMM</name>
<dbReference type="PIRSF" id="PIRSF037442">
    <property type="entry name" value="UCP037442_abhydr"/>
    <property type="match status" value="1"/>
</dbReference>
<dbReference type="Proteomes" id="UP001595533">
    <property type="component" value="Unassembled WGS sequence"/>
</dbReference>
<dbReference type="GO" id="GO:0016787">
    <property type="term" value="F:hydrolase activity"/>
    <property type="evidence" value="ECO:0007669"/>
    <property type="project" value="UniProtKB-KW"/>
</dbReference>
<comment type="caution">
    <text evidence="2">The sequence shown here is derived from an EMBL/GenBank/DDBJ whole genome shotgun (WGS) entry which is preliminary data.</text>
</comment>
<dbReference type="InterPro" id="IPR000073">
    <property type="entry name" value="AB_hydrolase_1"/>
</dbReference>
<evidence type="ECO:0000313" key="3">
    <source>
        <dbReference type="Proteomes" id="UP001595533"/>
    </source>
</evidence>
<proteinExistence type="predicted"/>
<accession>A0ABV7JAW2</accession>
<dbReference type="InterPro" id="IPR029058">
    <property type="entry name" value="AB_hydrolase_fold"/>
</dbReference>
<keyword evidence="3" id="KW-1185">Reference proteome</keyword>
<dbReference type="InterPro" id="IPR017208">
    <property type="entry name" value="UCP037442_abhydr"/>
</dbReference>
<evidence type="ECO:0000313" key="2">
    <source>
        <dbReference type="EMBL" id="MFC3195114.1"/>
    </source>
</evidence>
<sequence length="284" mass="31588">MSGIHTIHTTDKVCLSLEVFGQSRQPTLVINPAIGVKRRLYHDFACWLAEQGIACVLYNYRGMEDGLGRLPDGADLSTVAWGQLDQTAVLNWVTEQLQPNRLFLLGHSIGGQLVGFAEGLDQVHGIIHVAAQKGDQQLWSGTGRLKLFMLWHVLIPLMSRGQRFHAAKLGLGNYPWPAAAARQWAAWGRAKGYLFHPRFAYDLSGWRSFSGPLLSLGFSDDEMAPEAAIDGLLSEFHATHDLGHIDKRIINPTSLGLSNIGHFGFFKPEAKTLWQDLNTWIQTH</sequence>
<reference evidence="3" key="1">
    <citation type="journal article" date="2019" name="Int. J. Syst. Evol. Microbiol.">
        <title>The Global Catalogue of Microorganisms (GCM) 10K type strain sequencing project: providing services to taxonomists for standard genome sequencing and annotation.</title>
        <authorList>
            <consortium name="The Broad Institute Genomics Platform"/>
            <consortium name="The Broad Institute Genome Sequencing Center for Infectious Disease"/>
            <person name="Wu L."/>
            <person name="Ma J."/>
        </authorList>
    </citation>
    <scope>NUCLEOTIDE SEQUENCE [LARGE SCALE GENOMIC DNA]</scope>
    <source>
        <strain evidence="3">KCTC 42953</strain>
    </source>
</reference>
<dbReference type="RefSeq" id="WP_157892858.1">
    <property type="nucleotide sequence ID" value="NZ_JBHRTS010000007.1"/>
</dbReference>
<gene>
    <name evidence="2" type="ORF">ACFODZ_12750</name>
</gene>
<dbReference type="Pfam" id="PF12697">
    <property type="entry name" value="Abhydrolase_6"/>
    <property type="match status" value="1"/>
</dbReference>
<organism evidence="2 3">
    <name type="scientific">Marinicella sediminis</name>
    <dbReference type="NCBI Taxonomy" id="1792834"/>
    <lineage>
        <taxon>Bacteria</taxon>
        <taxon>Pseudomonadati</taxon>
        <taxon>Pseudomonadota</taxon>
        <taxon>Gammaproteobacteria</taxon>
        <taxon>Lysobacterales</taxon>
        <taxon>Marinicellaceae</taxon>
        <taxon>Marinicella</taxon>
    </lineage>
</organism>